<keyword evidence="1" id="KW-1133">Transmembrane helix</keyword>
<keyword evidence="1" id="KW-0812">Transmembrane</keyword>
<accession>A0ABP7ZGG6</accession>
<evidence type="ECO:0000313" key="3">
    <source>
        <dbReference type="Proteomes" id="UP001415169"/>
    </source>
</evidence>
<proteinExistence type="predicted"/>
<gene>
    <name evidence="2" type="ORF">GCM10022286_08330</name>
</gene>
<keyword evidence="1" id="KW-0472">Membrane</keyword>
<dbReference type="EMBL" id="BAABBV010000001">
    <property type="protein sequence ID" value="GAA4157118.1"/>
    <property type="molecule type" value="Genomic_DNA"/>
</dbReference>
<comment type="caution">
    <text evidence="2">The sequence shown here is derived from an EMBL/GenBank/DDBJ whole genome shotgun (WGS) entry which is preliminary data.</text>
</comment>
<dbReference type="RefSeq" id="WP_344790482.1">
    <property type="nucleotide sequence ID" value="NZ_BAABBV010000001.1"/>
</dbReference>
<reference evidence="2" key="2">
    <citation type="submission" date="2023-12" db="EMBL/GenBank/DDBJ databases">
        <authorList>
            <person name="Sun Q."/>
            <person name="Inoue M."/>
        </authorList>
    </citation>
    <scope>NUCLEOTIDE SEQUENCE</scope>
    <source>
        <strain evidence="2">JCM 17590</strain>
    </source>
</reference>
<sequence>MTIAADRSRLAPRPVRELPPELLDVQLDVVHPDDEPDTGPSSELLLACSAIFAGVFSAALLAGELAVRLVGWRLW</sequence>
<dbReference type="Proteomes" id="UP001415169">
    <property type="component" value="Unassembled WGS sequence"/>
</dbReference>
<reference evidence="2" key="1">
    <citation type="journal article" date="2014" name="Int. J. Syst. Evol. Microbiol.">
        <title>Complete genome of a new Firmicutes species belonging to the dominant human colonic microbiota ('Ruminococcus bicirculans') reveals two chromosomes and a selective capacity to utilize plant glucans.</title>
        <authorList>
            <consortium name="NISC Comparative Sequencing Program"/>
            <person name="Wegmann U."/>
            <person name="Louis P."/>
            <person name="Goesmann A."/>
            <person name="Henrissat B."/>
            <person name="Duncan S.H."/>
            <person name="Flint H.J."/>
        </authorList>
    </citation>
    <scope>NUCLEOTIDE SEQUENCE</scope>
    <source>
        <strain evidence="2">JCM 17590</strain>
    </source>
</reference>
<protein>
    <submittedName>
        <fullName evidence="2">Uncharacterized protein</fullName>
    </submittedName>
</protein>
<feature type="transmembrane region" description="Helical" evidence="1">
    <location>
        <begin position="44"/>
        <end position="67"/>
    </location>
</feature>
<evidence type="ECO:0000313" key="2">
    <source>
        <dbReference type="EMBL" id="GAA4157118.1"/>
    </source>
</evidence>
<keyword evidence="3" id="KW-1185">Reference proteome</keyword>
<name>A0ABP7ZGG6_9MICO</name>
<organism evidence="2 3">
    <name type="scientific">Gryllotalpicola daejeonensis</name>
    <dbReference type="NCBI Taxonomy" id="993087"/>
    <lineage>
        <taxon>Bacteria</taxon>
        <taxon>Bacillati</taxon>
        <taxon>Actinomycetota</taxon>
        <taxon>Actinomycetes</taxon>
        <taxon>Micrococcales</taxon>
        <taxon>Microbacteriaceae</taxon>
        <taxon>Gryllotalpicola</taxon>
    </lineage>
</organism>
<evidence type="ECO:0000256" key="1">
    <source>
        <dbReference type="SAM" id="Phobius"/>
    </source>
</evidence>